<dbReference type="Pfam" id="PF03435">
    <property type="entry name" value="Sacchrp_dh_NADP"/>
    <property type="match status" value="1"/>
</dbReference>
<gene>
    <name evidence="2" type="ORF">HELGO_WM28968</name>
</gene>
<sequence length="398" mass="44124">MTRYDIILYGATGFTGQRAAAYLKEHAPMSVRWAIAGRNETKLLALKKELNLSVDALIADAMNEEDIDILVQQTEVFITTVGPYALYGSEIVKHCSKYGVHYVDITGESPWVRDMLEAHGEIAQATKAKIIPFCGFDSVPADLGIWFLQKYMRETWQSELTVADGYYTLAGGGLNGGTLLSALNMLEKGEEKRLGNPKLLTKDLKHRNFIPKVKNRKKNHYAEDIKKWVYPFFMAEINTKVVYRSIGLAAEYNLPHPEQFMYEEYHAIGNRSAAFMGAAGMASFGLLGQLSVFRNVVKKLGPSSGEGPKEDDIEEGFFKLRIVGEDNKGNRAMMTLKYNGDAGNKATICFLCECALGLSLDKERLPAYSGFLTPSIALGSVLLERLLVAGLEISCETI</sequence>
<dbReference type="PANTHER" id="PTHR12286">
    <property type="entry name" value="SACCHAROPINE DEHYDROGENASE-LIKE OXIDOREDUCTASE"/>
    <property type="match status" value="1"/>
</dbReference>
<feature type="domain" description="Saccharopine dehydrogenase NADP binding" evidence="1">
    <location>
        <begin position="6"/>
        <end position="124"/>
    </location>
</feature>
<dbReference type="GO" id="GO:0005886">
    <property type="term" value="C:plasma membrane"/>
    <property type="evidence" value="ECO:0007669"/>
    <property type="project" value="TreeGrafter"/>
</dbReference>
<dbReference type="EMBL" id="CACVAQ010000023">
    <property type="protein sequence ID" value="CAA6799194.1"/>
    <property type="molecule type" value="Genomic_DNA"/>
</dbReference>
<dbReference type="GO" id="GO:0009247">
    <property type="term" value="P:glycolipid biosynthetic process"/>
    <property type="evidence" value="ECO:0007669"/>
    <property type="project" value="TreeGrafter"/>
</dbReference>
<dbReference type="SUPFAM" id="SSF51735">
    <property type="entry name" value="NAD(P)-binding Rossmann-fold domains"/>
    <property type="match status" value="1"/>
</dbReference>
<dbReference type="InterPro" id="IPR036291">
    <property type="entry name" value="NAD(P)-bd_dom_sf"/>
</dbReference>
<reference evidence="2" key="1">
    <citation type="submission" date="2020-01" db="EMBL/GenBank/DDBJ databases">
        <authorList>
            <person name="Meier V. D."/>
            <person name="Meier V D."/>
        </authorList>
    </citation>
    <scope>NUCLEOTIDE SEQUENCE</scope>
    <source>
        <strain evidence="2">HLG_WM_MAG_10</strain>
    </source>
</reference>
<evidence type="ECO:0000313" key="2">
    <source>
        <dbReference type="EMBL" id="CAA6799194.1"/>
    </source>
</evidence>
<protein>
    <submittedName>
        <fullName evidence="2">Saccharopine dehydrogenase</fullName>
    </submittedName>
</protein>
<accession>A0A6S6S4K6</accession>
<organism evidence="2">
    <name type="scientific">uncultured Aureispira sp</name>
    <dbReference type="NCBI Taxonomy" id="1331704"/>
    <lineage>
        <taxon>Bacteria</taxon>
        <taxon>Pseudomonadati</taxon>
        <taxon>Bacteroidota</taxon>
        <taxon>Saprospiria</taxon>
        <taxon>Saprospirales</taxon>
        <taxon>Saprospiraceae</taxon>
        <taxon>Aureispira</taxon>
        <taxon>environmental samples</taxon>
    </lineage>
</organism>
<evidence type="ECO:0000259" key="1">
    <source>
        <dbReference type="Pfam" id="PF03435"/>
    </source>
</evidence>
<dbReference type="Gene3D" id="3.40.50.720">
    <property type="entry name" value="NAD(P)-binding Rossmann-like Domain"/>
    <property type="match status" value="1"/>
</dbReference>
<dbReference type="AlphaFoldDB" id="A0A6S6S4K6"/>
<proteinExistence type="predicted"/>
<dbReference type="PANTHER" id="PTHR12286:SF5">
    <property type="entry name" value="SACCHAROPINE DEHYDROGENASE-LIKE OXIDOREDUCTASE"/>
    <property type="match status" value="1"/>
</dbReference>
<name>A0A6S6S4K6_9BACT</name>
<dbReference type="InterPro" id="IPR005097">
    <property type="entry name" value="Sacchrp_dh_NADP-bd"/>
</dbReference>
<dbReference type="InterPro" id="IPR051276">
    <property type="entry name" value="Saccharopine_DH-like_oxidrdct"/>
</dbReference>